<dbReference type="GO" id="GO:0120015">
    <property type="term" value="F:sterol transfer activity"/>
    <property type="evidence" value="ECO:0007669"/>
    <property type="project" value="TreeGrafter"/>
</dbReference>
<evidence type="ECO:0000256" key="3">
    <source>
        <dbReference type="ARBA" id="ARBA00022989"/>
    </source>
</evidence>
<dbReference type="InParanoid" id="Q22XZ6"/>
<dbReference type="Pfam" id="PF02893">
    <property type="entry name" value="GRAM"/>
    <property type="match status" value="1"/>
</dbReference>
<dbReference type="EMBL" id="GG662749">
    <property type="protein sequence ID" value="EAR90228.1"/>
    <property type="molecule type" value="Genomic_DNA"/>
</dbReference>
<dbReference type="HOGENOM" id="CLU_671689_0_0_1"/>
<dbReference type="InterPro" id="IPR031968">
    <property type="entry name" value="VASt"/>
</dbReference>
<sequence>MSSKKRLLQLFGLPKDEIIFEDFSCACQDGILKHGRMFIAENYICFYATVLGFKTKRVINVNEIQDIKKEAVLGFINNAIEIKTKDQKSHFFCSFWNRESAYKLLYGIWKGEPLQDIDKENSSDKDDNISEQGSQSAGDSLVVEQSDVEILNPETSEENKELLRCILPVSVDAFFEKFIGDNAIFSYGQHMEKNGSTDIKISEWAENEELKCFTRECNLVIKVSGVPLRDTSRFQKIQTYKKEGENLIISSTSKVFDVPYSGYFTTEEKWEISPVEGSSDKCLLVCKGWVTFNKNTMMKKTITQRNEQGLKEDYEVWIGRIRKILQPKKPEENPNNSNKQQFEQVLTKNELNLNKNNPKDNQSKKVSKLQSSGKIVGTEDFKRLNQGITILIGLIGMIILLIALDIIIFNNNVNKLDLKIANLEKMVLSLTQQLINQNLTSSSTITTDYAIGQQNNINQEL</sequence>
<evidence type="ECO:0000256" key="5">
    <source>
        <dbReference type="SAM" id="MobiDB-lite"/>
    </source>
</evidence>
<gene>
    <name evidence="8" type="ORF">TTHERM_00355750</name>
</gene>
<evidence type="ECO:0000256" key="6">
    <source>
        <dbReference type="SAM" id="Phobius"/>
    </source>
</evidence>
<dbReference type="Proteomes" id="UP000009168">
    <property type="component" value="Unassembled WGS sequence"/>
</dbReference>
<feature type="compositionally biased region" description="Basic and acidic residues" evidence="5">
    <location>
        <begin position="117"/>
        <end position="128"/>
    </location>
</feature>
<keyword evidence="9" id="KW-1185">Reference proteome</keyword>
<dbReference type="AlphaFoldDB" id="Q22XZ6"/>
<feature type="region of interest" description="Disordered" evidence="5">
    <location>
        <begin position="117"/>
        <end position="142"/>
    </location>
</feature>
<dbReference type="OMA" id="NGFHDKE"/>
<keyword evidence="3 6" id="KW-1133">Transmembrane helix</keyword>
<dbReference type="InterPro" id="IPR051482">
    <property type="entry name" value="Cholesterol_transport"/>
</dbReference>
<dbReference type="GO" id="GO:0032934">
    <property type="term" value="F:sterol binding"/>
    <property type="evidence" value="ECO:0007669"/>
    <property type="project" value="TreeGrafter"/>
</dbReference>
<dbReference type="GO" id="GO:0005886">
    <property type="term" value="C:plasma membrane"/>
    <property type="evidence" value="ECO:0007669"/>
    <property type="project" value="TreeGrafter"/>
</dbReference>
<dbReference type="OrthoDB" id="303606at2759"/>
<name>Q22XZ6_TETTS</name>
<evidence type="ECO:0000313" key="9">
    <source>
        <dbReference type="Proteomes" id="UP000009168"/>
    </source>
</evidence>
<accession>Q22XZ6</accession>
<dbReference type="GO" id="GO:0005789">
    <property type="term" value="C:endoplasmic reticulum membrane"/>
    <property type="evidence" value="ECO:0007669"/>
    <property type="project" value="TreeGrafter"/>
</dbReference>
<dbReference type="InterPro" id="IPR011993">
    <property type="entry name" value="PH-like_dom_sf"/>
</dbReference>
<dbReference type="Pfam" id="PF16016">
    <property type="entry name" value="VASt"/>
    <property type="match status" value="1"/>
</dbReference>
<dbReference type="STRING" id="312017.Q22XZ6"/>
<dbReference type="SMART" id="SM00568">
    <property type="entry name" value="GRAM"/>
    <property type="match status" value="1"/>
</dbReference>
<organism evidence="8 9">
    <name type="scientific">Tetrahymena thermophila (strain SB210)</name>
    <dbReference type="NCBI Taxonomy" id="312017"/>
    <lineage>
        <taxon>Eukaryota</taxon>
        <taxon>Sar</taxon>
        <taxon>Alveolata</taxon>
        <taxon>Ciliophora</taxon>
        <taxon>Intramacronucleata</taxon>
        <taxon>Oligohymenophorea</taxon>
        <taxon>Hymenostomatida</taxon>
        <taxon>Tetrahymenina</taxon>
        <taxon>Tetrahymenidae</taxon>
        <taxon>Tetrahymena</taxon>
    </lineage>
</organism>
<dbReference type="KEGG" id="tet:TTHERM_00355750"/>
<dbReference type="RefSeq" id="XP_001010473.1">
    <property type="nucleotide sequence ID" value="XM_001010473.1"/>
</dbReference>
<evidence type="ECO:0000313" key="8">
    <source>
        <dbReference type="EMBL" id="EAR90228.1"/>
    </source>
</evidence>
<evidence type="ECO:0000256" key="4">
    <source>
        <dbReference type="ARBA" id="ARBA00023136"/>
    </source>
</evidence>
<evidence type="ECO:0000256" key="1">
    <source>
        <dbReference type="ARBA" id="ARBA00004167"/>
    </source>
</evidence>
<dbReference type="GO" id="GO:0032366">
    <property type="term" value="P:intracellular sterol transport"/>
    <property type="evidence" value="ECO:0007669"/>
    <property type="project" value="TreeGrafter"/>
</dbReference>
<dbReference type="eggNOG" id="KOG1032">
    <property type="taxonomic scope" value="Eukaryota"/>
</dbReference>
<dbReference type="PANTHER" id="PTHR23319:SF4">
    <property type="entry name" value="GRAM DOMAIN CONTAINING 1B, ISOFORM E"/>
    <property type="match status" value="1"/>
</dbReference>
<feature type="domain" description="VASt" evidence="7">
    <location>
        <begin position="158"/>
        <end position="329"/>
    </location>
</feature>
<dbReference type="PROSITE" id="PS51778">
    <property type="entry name" value="VAST"/>
    <property type="match status" value="1"/>
</dbReference>
<proteinExistence type="predicted"/>
<dbReference type="PANTHER" id="PTHR23319">
    <property type="entry name" value="GRAM DOMAIN CONTAINING 1B, ISOFORM E"/>
    <property type="match status" value="1"/>
</dbReference>
<keyword evidence="2 6" id="KW-0812">Transmembrane</keyword>
<evidence type="ECO:0000256" key="2">
    <source>
        <dbReference type="ARBA" id="ARBA00022692"/>
    </source>
</evidence>
<dbReference type="CDD" id="cd13220">
    <property type="entry name" value="PH-GRAM_GRAMDC"/>
    <property type="match status" value="1"/>
</dbReference>
<evidence type="ECO:0000259" key="7">
    <source>
        <dbReference type="PROSITE" id="PS51778"/>
    </source>
</evidence>
<dbReference type="InterPro" id="IPR004182">
    <property type="entry name" value="GRAM"/>
</dbReference>
<feature type="transmembrane region" description="Helical" evidence="6">
    <location>
        <begin position="388"/>
        <end position="409"/>
    </location>
</feature>
<dbReference type="GO" id="GO:0140268">
    <property type="term" value="C:endoplasmic reticulum-plasma membrane contact site"/>
    <property type="evidence" value="ECO:0007669"/>
    <property type="project" value="TreeGrafter"/>
</dbReference>
<dbReference type="Gene3D" id="2.30.29.30">
    <property type="entry name" value="Pleckstrin-homology domain (PH domain)/Phosphotyrosine-binding domain (PTB)"/>
    <property type="match status" value="1"/>
</dbReference>
<dbReference type="GeneID" id="7837323"/>
<keyword evidence="4 6" id="KW-0472">Membrane</keyword>
<reference evidence="9" key="1">
    <citation type="journal article" date="2006" name="PLoS Biol.">
        <title>Macronuclear genome sequence of the ciliate Tetrahymena thermophila, a model eukaryote.</title>
        <authorList>
            <person name="Eisen J.A."/>
            <person name="Coyne R.S."/>
            <person name="Wu M."/>
            <person name="Wu D."/>
            <person name="Thiagarajan M."/>
            <person name="Wortman J.R."/>
            <person name="Badger J.H."/>
            <person name="Ren Q."/>
            <person name="Amedeo P."/>
            <person name="Jones K.M."/>
            <person name="Tallon L.J."/>
            <person name="Delcher A.L."/>
            <person name="Salzberg S.L."/>
            <person name="Silva J.C."/>
            <person name="Haas B.J."/>
            <person name="Majoros W.H."/>
            <person name="Farzad M."/>
            <person name="Carlton J.M."/>
            <person name="Smith R.K. Jr."/>
            <person name="Garg J."/>
            <person name="Pearlman R.E."/>
            <person name="Karrer K.M."/>
            <person name="Sun L."/>
            <person name="Manning G."/>
            <person name="Elde N.C."/>
            <person name="Turkewitz A.P."/>
            <person name="Asai D.J."/>
            <person name="Wilkes D.E."/>
            <person name="Wang Y."/>
            <person name="Cai H."/>
            <person name="Collins K."/>
            <person name="Stewart B.A."/>
            <person name="Lee S.R."/>
            <person name="Wilamowska K."/>
            <person name="Weinberg Z."/>
            <person name="Ruzzo W.L."/>
            <person name="Wloga D."/>
            <person name="Gaertig J."/>
            <person name="Frankel J."/>
            <person name="Tsao C.-C."/>
            <person name="Gorovsky M.A."/>
            <person name="Keeling P.J."/>
            <person name="Waller R.F."/>
            <person name="Patron N.J."/>
            <person name="Cherry J.M."/>
            <person name="Stover N.A."/>
            <person name="Krieger C.J."/>
            <person name="del Toro C."/>
            <person name="Ryder H.F."/>
            <person name="Williamson S.C."/>
            <person name="Barbeau R.A."/>
            <person name="Hamilton E.P."/>
            <person name="Orias E."/>
        </authorList>
    </citation>
    <scope>NUCLEOTIDE SEQUENCE [LARGE SCALE GENOMIC DNA]</scope>
    <source>
        <strain evidence="9">SB210</strain>
    </source>
</reference>
<comment type="subcellular location">
    <subcellularLocation>
        <location evidence="1">Membrane</location>
        <topology evidence="1">Single-pass membrane protein</topology>
    </subcellularLocation>
</comment>
<protein>
    <submittedName>
        <fullName evidence="8">GRAM domain protein</fullName>
    </submittedName>
</protein>